<gene>
    <name evidence="1" type="ORF">NM688_g130</name>
</gene>
<evidence type="ECO:0000313" key="1">
    <source>
        <dbReference type="EMBL" id="KAJ3559785.1"/>
    </source>
</evidence>
<name>A0ACC1TFH7_9APHY</name>
<comment type="caution">
    <text evidence="1">The sequence shown here is derived from an EMBL/GenBank/DDBJ whole genome shotgun (WGS) entry which is preliminary data.</text>
</comment>
<protein>
    <submittedName>
        <fullName evidence="1">Uncharacterized protein</fullName>
    </submittedName>
</protein>
<accession>A0ACC1TFH7</accession>
<organism evidence="1 2">
    <name type="scientific">Phlebia brevispora</name>
    <dbReference type="NCBI Taxonomy" id="194682"/>
    <lineage>
        <taxon>Eukaryota</taxon>
        <taxon>Fungi</taxon>
        <taxon>Dikarya</taxon>
        <taxon>Basidiomycota</taxon>
        <taxon>Agaricomycotina</taxon>
        <taxon>Agaricomycetes</taxon>
        <taxon>Polyporales</taxon>
        <taxon>Meruliaceae</taxon>
        <taxon>Phlebia</taxon>
    </lineage>
</organism>
<evidence type="ECO:0000313" key="2">
    <source>
        <dbReference type="Proteomes" id="UP001148662"/>
    </source>
</evidence>
<proteinExistence type="predicted"/>
<dbReference type="EMBL" id="JANHOG010000009">
    <property type="protein sequence ID" value="KAJ3559785.1"/>
    <property type="molecule type" value="Genomic_DNA"/>
</dbReference>
<reference evidence="1" key="1">
    <citation type="submission" date="2022-07" db="EMBL/GenBank/DDBJ databases">
        <title>Genome Sequence of Phlebia brevispora.</title>
        <authorList>
            <person name="Buettner E."/>
        </authorList>
    </citation>
    <scope>NUCLEOTIDE SEQUENCE</scope>
    <source>
        <strain evidence="1">MPL23</strain>
    </source>
</reference>
<sequence length="683" mass="78024">MSQYFPDEDLDTPFGAAVQVPIQLFITKVLPPLRSEIKFEAMLNNVGKKNARRTKNRLPVTQNGCLWGYSRKKPSEAVHRRDKQPAFRSLRMCAQKLCRAVKGLKPRLEFRNDGKLLWDLCKRRKDTLPDAYLVVDPGTSEESEWARIAIPGVYNKCDTKDDAEENIIKITRCMSQCVRRDPRRRFMYGFTAEDSTMRLWYWDRAQILASEPFDFTKDWRTLFQFLLSVMFAEHHQVGYDPTITVIKWDEDDVQCEIAVQTIPGEEHRYRTLQPLSGQEQEYLIGRGTRVWKVIRIEDGHEVGEPVVLKEAWVDSHREREGFIQSRIRAAGASTEYAEALKKALVTVLCHGDVFVDGAQDATRSLSEHDPSNVDNAADDSDLFGKRQVHYRIVFKEVGTPLHDVTSLATVYKALGDVTYGLKALHMCGWVHGDISTGNILVCDRIARIADFEYATQKDERKQHDRIGTHHFLPVEVRSHWYMFEPDEDRQKLHQHVSPLPMPSISLDPSSPGNEAAEKAKTDARSSSRVKPLVFLYNPLHDLESLWWISVYFLVCKEYDNDKSSDTPEEAANRAAFKRKLASDLFWVGDNRSLTLRDRYCFPKEISQLLHPGNRIGLLLDELRISLVQAYASAEEDVENIGFDIAGGLYAQYDDHEIGISDTSLSDTGVDAYGKRHNAVTAPP</sequence>
<keyword evidence="2" id="KW-1185">Reference proteome</keyword>
<dbReference type="Proteomes" id="UP001148662">
    <property type="component" value="Unassembled WGS sequence"/>
</dbReference>